<keyword evidence="3" id="KW-1185">Reference proteome</keyword>
<dbReference type="STRING" id="1095629.A0A0C9WS58"/>
<name>A0A0C9WS58_9AGAR</name>
<protein>
    <submittedName>
        <fullName evidence="2">Uncharacterized protein</fullName>
    </submittedName>
</protein>
<feature type="region of interest" description="Disordered" evidence="1">
    <location>
        <begin position="179"/>
        <end position="198"/>
    </location>
</feature>
<dbReference type="Proteomes" id="UP000054477">
    <property type="component" value="Unassembled WGS sequence"/>
</dbReference>
<feature type="region of interest" description="Disordered" evidence="1">
    <location>
        <begin position="146"/>
        <end position="173"/>
    </location>
</feature>
<dbReference type="OrthoDB" id="3049701at2759"/>
<dbReference type="InterPro" id="IPR053737">
    <property type="entry name" value="Type_II_TA_Toxin"/>
</dbReference>
<proteinExistence type="predicted"/>
<evidence type="ECO:0000313" key="2">
    <source>
        <dbReference type="EMBL" id="KIJ94430.1"/>
    </source>
</evidence>
<gene>
    <name evidence="2" type="ORF">K443DRAFT_12123</name>
</gene>
<reference evidence="2 3" key="1">
    <citation type="submission" date="2014-04" db="EMBL/GenBank/DDBJ databases">
        <authorList>
            <consortium name="DOE Joint Genome Institute"/>
            <person name="Kuo A."/>
            <person name="Kohler A."/>
            <person name="Nagy L.G."/>
            <person name="Floudas D."/>
            <person name="Copeland A."/>
            <person name="Barry K.W."/>
            <person name="Cichocki N."/>
            <person name="Veneault-Fourrey C."/>
            <person name="LaButti K."/>
            <person name="Lindquist E.A."/>
            <person name="Lipzen A."/>
            <person name="Lundell T."/>
            <person name="Morin E."/>
            <person name="Murat C."/>
            <person name="Sun H."/>
            <person name="Tunlid A."/>
            <person name="Henrissat B."/>
            <person name="Grigoriev I.V."/>
            <person name="Hibbett D.S."/>
            <person name="Martin F."/>
            <person name="Nordberg H.P."/>
            <person name="Cantor M.N."/>
            <person name="Hua S.X."/>
        </authorList>
    </citation>
    <scope>NUCLEOTIDE SEQUENCE [LARGE SCALE GENOMIC DNA]</scope>
    <source>
        <strain evidence="2 3">LaAM-08-1</strain>
    </source>
</reference>
<evidence type="ECO:0000256" key="1">
    <source>
        <dbReference type="SAM" id="MobiDB-lite"/>
    </source>
</evidence>
<dbReference type="EMBL" id="KN838794">
    <property type="protein sequence ID" value="KIJ94430.1"/>
    <property type="molecule type" value="Genomic_DNA"/>
</dbReference>
<accession>A0A0C9WS58</accession>
<reference evidence="3" key="2">
    <citation type="submission" date="2015-01" db="EMBL/GenBank/DDBJ databases">
        <title>Evolutionary Origins and Diversification of the Mycorrhizal Mutualists.</title>
        <authorList>
            <consortium name="DOE Joint Genome Institute"/>
            <consortium name="Mycorrhizal Genomics Consortium"/>
            <person name="Kohler A."/>
            <person name="Kuo A."/>
            <person name="Nagy L.G."/>
            <person name="Floudas D."/>
            <person name="Copeland A."/>
            <person name="Barry K.W."/>
            <person name="Cichocki N."/>
            <person name="Veneault-Fourrey C."/>
            <person name="LaButti K."/>
            <person name="Lindquist E.A."/>
            <person name="Lipzen A."/>
            <person name="Lundell T."/>
            <person name="Morin E."/>
            <person name="Murat C."/>
            <person name="Riley R."/>
            <person name="Ohm R."/>
            <person name="Sun H."/>
            <person name="Tunlid A."/>
            <person name="Henrissat B."/>
            <person name="Grigoriev I.V."/>
            <person name="Hibbett D.S."/>
            <person name="Martin F."/>
        </authorList>
    </citation>
    <scope>NUCLEOTIDE SEQUENCE [LARGE SCALE GENOMIC DNA]</scope>
    <source>
        <strain evidence="3">LaAM-08-1</strain>
    </source>
</reference>
<dbReference type="HOGENOM" id="CLU_1042303_0_0_1"/>
<sequence length="267" mass="29803">MSAHCACLFHLFTVEYNKQINAQIVHPTQTVIVKPNKLESTLCPPLHISRHEPHQSPAYLAIMSKIESALCPPLHMSLYEPHQSPAYLAVTLPNSIIRGHPFMGGNKRTDEWIQLGNLAELVALAKRPKPSQPICDLADATSQEIPSFNDHDKVDPPNSLIDPSIPNSQSDTSFHSIVQEHGSRATEDSRNNKATPSDCDATINSVRIDQLFNFSADHWVSMYSKSPLRSFDEELELYKLLDLDAEGEDDNDIQVNVDESMEQILIG</sequence>
<feature type="compositionally biased region" description="Basic and acidic residues" evidence="1">
    <location>
        <begin position="181"/>
        <end position="191"/>
    </location>
</feature>
<organism evidence="2 3">
    <name type="scientific">Laccaria amethystina LaAM-08-1</name>
    <dbReference type="NCBI Taxonomy" id="1095629"/>
    <lineage>
        <taxon>Eukaryota</taxon>
        <taxon>Fungi</taxon>
        <taxon>Dikarya</taxon>
        <taxon>Basidiomycota</taxon>
        <taxon>Agaricomycotina</taxon>
        <taxon>Agaricomycetes</taxon>
        <taxon>Agaricomycetidae</taxon>
        <taxon>Agaricales</taxon>
        <taxon>Agaricineae</taxon>
        <taxon>Hydnangiaceae</taxon>
        <taxon>Laccaria</taxon>
    </lineage>
</organism>
<dbReference type="Gene3D" id="1.20.120.1870">
    <property type="entry name" value="Fic/DOC protein, Fido domain"/>
    <property type="match status" value="1"/>
</dbReference>
<dbReference type="AlphaFoldDB" id="A0A0C9WS58"/>
<evidence type="ECO:0000313" key="3">
    <source>
        <dbReference type="Proteomes" id="UP000054477"/>
    </source>
</evidence>